<proteinExistence type="predicted"/>
<dbReference type="NCBIfam" id="TIGR01725">
    <property type="entry name" value="phge_HK97_gp10"/>
    <property type="match status" value="1"/>
</dbReference>
<evidence type="ECO:0000313" key="3">
    <source>
        <dbReference type="Proteomes" id="UP000049472"/>
    </source>
</evidence>
<evidence type="ECO:0008006" key="4">
    <source>
        <dbReference type="Google" id="ProtNLM"/>
    </source>
</evidence>
<dbReference type="AlphaFoldDB" id="A0A0M6WS70"/>
<evidence type="ECO:0000313" key="2">
    <source>
        <dbReference type="EMBL" id="CRL40278.1"/>
    </source>
</evidence>
<dbReference type="InterPro" id="IPR010064">
    <property type="entry name" value="HK97-gp10_tail"/>
</dbReference>
<organism evidence="2 3">
    <name type="scientific">Agathobacter rectalis</name>
    <dbReference type="NCBI Taxonomy" id="39491"/>
    <lineage>
        <taxon>Bacteria</taxon>
        <taxon>Bacillati</taxon>
        <taxon>Bacillota</taxon>
        <taxon>Clostridia</taxon>
        <taxon>Lachnospirales</taxon>
        <taxon>Lachnospiraceae</taxon>
        <taxon>Agathobacter</taxon>
    </lineage>
</organism>
<reference evidence="3" key="1">
    <citation type="submission" date="2015-05" db="EMBL/GenBank/DDBJ databases">
        <authorList>
            <consortium name="Pathogen Informatics"/>
        </authorList>
    </citation>
    <scope>NUCLEOTIDE SEQUENCE [LARGE SCALE GENOMIC DNA]</scope>
    <source>
        <strain evidence="3">T1-815</strain>
    </source>
</reference>
<evidence type="ECO:0000256" key="1">
    <source>
        <dbReference type="SAM" id="MobiDB-lite"/>
    </source>
</evidence>
<dbReference type="Proteomes" id="UP000049472">
    <property type="component" value="Unassembled WGS sequence"/>
</dbReference>
<dbReference type="RefSeq" id="WP_055062302.1">
    <property type="nucleotide sequence ID" value="NZ_CVRQ01000025.1"/>
</dbReference>
<keyword evidence="3" id="KW-1185">Reference proteome</keyword>
<feature type="region of interest" description="Disordered" evidence="1">
    <location>
        <begin position="52"/>
        <end position="71"/>
    </location>
</feature>
<protein>
    <recommendedName>
        <fullName evidence="4">HK97 gp10 family phage protein</fullName>
    </recommendedName>
</protein>
<gene>
    <name evidence="2" type="ORF">T1815_23001</name>
</gene>
<dbReference type="EMBL" id="CVRQ01000025">
    <property type="protein sequence ID" value="CRL40278.1"/>
    <property type="molecule type" value="Genomic_DNA"/>
</dbReference>
<name>A0A0M6WS70_9FIRM</name>
<sequence length="151" mass="16596">MKIDIEFKGLEELVKAFESAASDEDIAQVNKAIAEKGEPVVQRIMSGKIPKSKDIKKSGRGFGSKSSVSAHAADEIPIGKVKVNGTGATADVGWEKNTQDEGGHFYVRFINWGTIYRPPQEFIYATGREADAELQKIAEQEYQAYLDRTVG</sequence>
<accession>A0A0M6WS70</accession>